<feature type="domain" description="EF-hand" evidence="11">
    <location>
        <begin position="584"/>
        <end position="619"/>
    </location>
</feature>
<dbReference type="SUPFAM" id="SSF47576">
    <property type="entry name" value="Calponin-homology domain, CH-domain"/>
    <property type="match status" value="1"/>
</dbReference>
<sequence>MPIATQTQPSSAPGSMGPPPIPVPMPPPPSPRKNLVSGLERSHSRAGHMRHGSTSSIGHSRGQSFSSLSSIGSLTNLNNLAGGSLPSPLGQMGQMGPPGLPAMPPAPPLGSEIAWTEIQSRLNTKLENHGLEPMTSLDKDFSDGVKLIQLLEIMSDSSLGRYNKRPIMRVQKAENAAKALAFIRERGVKLTNIGPEDIVDGNLKLILGMIWTIILRFTISGIYEEGLSAKDGLLLWCQRKTTPYSEVNVQNFKNSWKDGLAFCAIIHRHRPELIDYENLNKADARGNTALAFKVAEESLGIPVSDLCDVDVPDERSVMTYVAEFFHKFSSEDKAETGARRVELFAEVMKSIWVARNDFERRMSALLAAMNQTRAVWASATPASSYPEAIGQKDAFAEYKRTSKRTWVRERQELSQLYSNIQTKLRTYSLRSWEPRKGLRLEDLEAAWKQLMGAEVARSRSINARIRDIKEALRREFARVADGFVARLQRTEQVIGSLSGQLQDQKGVLLRLAGELPALRAYLKGEIDAANQRCLEAKVDENDYTVFTYDDLEFELETTEDGLRKKLAFIDNQIVSAQHTNITPAKLEEFESTFKHFDKDDTNALTVYEMHSALASLGIVYPDEEVEAIYYQLESQFGALTYEAWLALLVEITKDDVSSADQLREAFRDLAGDKGYVTEQDLRFANLGQETVQFLTSVMPAIDVDEEAPEPQQHESARKPKFDCQAEHERHASQTGPTGSWPACTSYCARQPFAAVNYFVSIHHLSSSHPHPLPTAFPSPSPRVINHGESAVMLCVHVLANTGRKSRRAPAVKMRTTANIAQSSGVQPVQECLEKYQELKTGKKLAYIIYGISDDKKSIIVLKTSESRDFEEFVADLPEKECRWAVYDFESPDEANVRNKMIYASSKDALHRRLEGIHIDLQATDYSEITKEASESKAERSAAQLGRRSTFSHPYLRLDPSVEHLARIANAR</sequence>
<evidence type="ECO:0000313" key="13">
    <source>
        <dbReference type="EMBL" id="EKD00765.1"/>
    </source>
</evidence>
<comment type="subcellular location">
    <subcellularLocation>
        <location evidence="1">Nucleus matrix</location>
    </subcellularLocation>
</comment>
<dbReference type="PROSITE" id="PS00018">
    <property type="entry name" value="EF_HAND_1"/>
    <property type="match status" value="1"/>
</dbReference>
<feature type="compositionally biased region" description="Pro residues" evidence="9">
    <location>
        <begin position="98"/>
        <end position="108"/>
    </location>
</feature>
<dbReference type="HOGENOM" id="CLU_011717_0_0_1"/>
<dbReference type="STRING" id="1220162.K1V9V3"/>
<feature type="compositionally biased region" description="Low complexity" evidence="9">
    <location>
        <begin position="85"/>
        <end position="97"/>
    </location>
</feature>
<feature type="domain" description="Calponin-homology (CH)" evidence="10">
    <location>
        <begin position="227"/>
        <end position="329"/>
    </location>
</feature>
<dbReference type="InterPro" id="IPR002108">
    <property type="entry name" value="ADF-H"/>
</dbReference>
<dbReference type="Pfam" id="PF08726">
    <property type="entry name" value="EFhand_Ca_insen"/>
    <property type="match status" value="1"/>
</dbReference>
<comment type="caution">
    <text evidence="13">The sequence shown here is derived from an EMBL/GenBank/DDBJ whole genome shotgun (WGS) entry which is preliminary data.</text>
</comment>
<dbReference type="InterPro" id="IPR001715">
    <property type="entry name" value="CH_dom"/>
</dbReference>
<dbReference type="Gene3D" id="1.20.58.60">
    <property type="match status" value="2"/>
</dbReference>
<dbReference type="InterPro" id="IPR018247">
    <property type="entry name" value="EF_Hand_1_Ca_BS"/>
</dbReference>
<feature type="compositionally biased region" description="Pro residues" evidence="9">
    <location>
        <begin position="16"/>
        <end position="31"/>
    </location>
</feature>
<dbReference type="CDD" id="cd11286">
    <property type="entry name" value="ADF_cofilin_like"/>
    <property type="match status" value="1"/>
</dbReference>
<dbReference type="GO" id="GO:0005509">
    <property type="term" value="F:calcium ion binding"/>
    <property type="evidence" value="ECO:0007669"/>
    <property type="project" value="InterPro"/>
</dbReference>
<keyword evidence="7" id="KW-0009">Actin-binding</keyword>
<evidence type="ECO:0000256" key="3">
    <source>
        <dbReference type="ARBA" id="ARBA00010255"/>
    </source>
</evidence>
<comment type="similarity">
    <text evidence="2">Belongs to the actin-binding proteins ADF family.</text>
</comment>
<dbReference type="SMART" id="SM00033">
    <property type="entry name" value="CH"/>
    <property type="match status" value="2"/>
</dbReference>
<dbReference type="GO" id="GO:0030042">
    <property type="term" value="P:actin filament depolymerization"/>
    <property type="evidence" value="ECO:0007669"/>
    <property type="project" value="InterPro"/>
</dbReference>
<dbReference type="Pfam" id="PF00307">
    <property type="entry name" value="CH"/>
    <property type="match status" value="2"/>
</dbReference>
<dbReference type="CDD" id="cd00051">
    <property type="entry name" value="EFh"/>
    <property type="match status" value="1"/>
</dbReference>
<evidence type="ECO:0000256" key="1">
    <source>
        <dbReference type="ARBA" id="ARBA00004109"/>
    </source>
</evidence>
<dbReference type="InParanoid" id="K1V9V3"/>
<dbReference type="GO" id="GO:0016363">
    <property type="term" value="C:nuclear matrix"/>
    <property type="evidence" value="ECO:0007669"/>
    <property type="project" value="UniProtKB-SubCell"/>
</dbReference>
<dbReference type="OrthoDB" id="10017054at2759"/>
<dbReference type="FunCoup" id="K1V9V3">
    <property type="interactions" value="7"/>
</dbReference>
<keyword evidence="5" id="KW-0677">Repeat</keyword>
<evidence type="ECO:0000256" key="7">
    <source>
        <dbReference type="ARBA" id="ARBA00023203"/>
    </source>
</evidence>
<name>K1V9V3_TRIAC</name>
<dbReference type="InterPro" id="IPR017904">
    <property type="entry name" value="ADF/Cofilin"/>
</dbReference>
<dbReference type="Pfam" id="PF00241">
    <property type="entry name" value="Cofilin_ADF"/>
    <property type="match status" value="1"/>
</dbReference>
<dbReference type="SUPFAM" id="SSF46966">
    <property type="entry name" value="Spectrin repeat"/>
    <property type="match status" value="1"/>
</dbReference>
<dbReference type="PANTHER" id="PTHR11915">
    <property type="entry name" value="SPECTRIN/FILAMIN RELATED CYTOSKELETAL PROTEIN"/>
    <property type="match status" value="1"/>
</dbReference>
<dbReference type="EMBL" id="AMBO01000334">
    <property type="protein sequence ID" value="EKD00765.1"/>
    <property type="molecule type" value="Genomic_DNA"/>
</dbReference>
<evidence type="ECO:0000256" key="5">
    <source>
        <dbReference type="ARBA" id="ARBA00022737"/>
    </source>
</evidence>
<proteinExistence type="inferred from homology"/>
<feature type="region of interest" description="Disordered" evidence="9">
    <location>
        <begin position="1"/>
        <end position="66"/>
    </location>
</feature>
<dbReference type="FunFam" id="1.10.418.10:FF:000001">
    <property type="entry name" value="Actinin alpha 1"/>
    <property type="match status" value="1"/>
</dbReference>
<dbReference type="InterPro" id="IPR001589">
    <property type="entry name" value="Actinin_actin-bd_CS"/>
</dbReference>
<dbReference type="Proteomes" id="UP000006757">
    <property type="component" value="Unassembled WGS sequence"/>
</dbReference>
<keyword evidence="6" id="KW-0106">Calcium</keyword>
<reference evidence="13 14" key="1">
    <citation type="journal article" date="2012" name="Eukaryot. Cell">
        <title>Genome sequence of the Trichosporon asahii environmental strain CBS 8904.</title>
        <authorList>
            <person name="Yang R.Y."/>
            <person name="Li H.T."/>
            <person name="Zhu H."/>
            <person name="Zhou G.P."/>
            <person name="Wang M."/>
            <person name="Wang L."/>
        </authorList>
    </citation>
    <scope>NUCLEOTIDE SEQUENCE [LARGE SCALE GENOMIC DNA]</scope>
    <source>
        <strain evidence="13 14">CBS 8904</strain>
    </source>
</reference>
<accession>K1V9V3</accession>
<dbReference type="InterPro" id="IPR011992">
    <property type="entry name" value="EF-hand-dom_pair"/>
</dbReference>
<dbReference type="Gene3D" id="1.10.238.10">
    <property type="entry name" value="EF-hand"/>
    <property type="match status" value="2"/>
</dbReference>
<dbReference type="OMA" id="HHELEFS"/>
<gene>
    <name evidence="13" type="ORF">A1Q2_04957</name>
</gene>
<evidence type="ECO:0000259" key="12">
    <source>
        <dbReference type="PROSITE" id="PS51263"/>
    </source>
</evidence>
<dbReference type="GO" id="GO:0015629">
    <property type="term" value="C:actin cytoskeleton"/>
    <property type="evidence" value="ECO:0007669"/>
    <property type="project" value="InterPro"/>
</dbReference>
<dbReference type="SUPFAM" id="SSF47473">
    <property type="entry name" value="EF-hand"/>
    <property type="match status" value="1"/>
</dbReference>
<dbReference type="Gene3D" id="1.10.418.10">
    <property type="entry name" value="Calponin-like domain"/>
    <property type="match status" value="2"/>
</dbReference>
<dbReference type="FunFam" id="1.10.418.10:FF:000077">
    <property type="entry name" value="Related to alpha-actinin"/>
    <property type="match status" value="1"/>
</dbReference>
<evidence type="ECO:0000256" key="4">
    <source>
        <dbReference type="ARBA" id="ARBA00015630"/>
    </source>
</evidence>
<protein>
    <recommendedName>
        <fullName evidence="4">Cofilin</fullName>
    </recommendedName>
    <alternativeName>
        <fullName evidence="8">Actin-depolymerizing factor 1</fullName>
    </alternativeName>
</protein>
<feature type="compositionally biased region" description="Basic and acidic residues" evidence="9">
    <location>
        <begin position="711"/>
        <end position="731"/>
    </location>
</feature>
<dbReference type="SUPFAM" id="SSF55753">
    <property type="entry name" value="Actin depolymerizing proteins"/>
    <property type="match status" value="1"/>
</dbReference>
<feature type="region of interest" description="Disordered" evidence="9">
    <location>
        <begin position="85"/>
        <end position="110"/>
    </location>
</feature>
<dbReference type="eggNOG" id="KOG1735">
    <property type="taxonomic scope" value="Eukaryota"/>
</dbReference>
<dbReference type="AlphaFoldDB" id="K1V9V3"/>
<dbReference type="PROSITE" id="PS50222">
    <property type="entry name" value="EF_HAND_2"/>
    <property type="match status" value="1"/>
</dbReference>
<dbReference type="GO" id="GO:0003779">
    <property type="term" value="F:actin binding"/>
    <property type="evidence" value="ECO:0007669"/>
    <property type="project" value="UniProtKB-KW"/>
</dbReference>
<feature type="domain" description="Calponin-homology (CH)" evidence="10">
    <location>
        <begin position="112"/>
        <end position="218"/>
    </location>
</feature>
<evidence type="ECO:0000256" key="8">
    <source>
        <dbReference type="ARBA" id="ARBA00032427"/>
    </source>
</evidence>
<feature type="domain" description="ADF-H" evidence="12">
    <location>
        <begin position="822"/>
        <end position="938"/>
    </location>
</feature>
<dbReference type="Gene3D" id="3.40.20.10">
    <property type="entry name" value="Severin"/>
    <property type="match status" value="1"/>
</dbReference>
<dbReference type="InterPro" id="IPR029006">
    <property type="entry name" value="ADF-H/Gelsolin-like_dom_sf"/>
</dbReference>
<organism evidence="13 14">
    <name type="scientific">Trichosporon asahii var. asahii (strain CBS 8904)</name>
    <name type="common">Yeast</name>
    <dbReference type="NCBI Taxonomy" id="1220162"/>
    <lineage>
        <taxon>Eukaryota</taxon>
        <taxon>Fungi</taxon>
        <taxon>Dikarya</taxon>
        <taxon>Basidiomycota</taxon>
        <taxon>Agaricomycotina</taxon>
        <taxon>Tremellomycetes</taxon>
        <taxon>Trichosporonales</taxon>
        <taxon>Trichosporonaceae</taxon>
        <taxon>Trichosporon</taxon>
    </lineage>
</organism>
<comment type="similarity">
    <text evidence="3">Belongs to the alpha-actinin family.</text>
</comment>
<dbReference type="InterPro" id="IPR002048">
    <property type="entry name" value="EF_hand_dom"/>
</dbReference>
<evidence type="ECO:0000256" key="6">
    <source>
        <dbReference type="ARBA" id="ARBA00022837"/>
    </source>
</evidence>
<dbReference type="InterPro" id="IPR014837">
    <property type="entry name" value="EF-hand_Ca_insen"/>
</dbReference>
<dbReference type="PROSITE" id="PS50021">
    <property type="entry name" value="CH"/>
    <property type="match status" value="2"/>
</dbReference>
<evidence type="ECO:0000259" key="10">
    <source>
        <dbReference type="PROSITE" id="PS50021"/>
    </source>
</evidence>
<dbReference type="SMART" id="SM01184">
    <property type="entry name" value="efhand_Ca_insen"/>
    <property type="match status" value="1"/>
</dbReference>
<evidence type="ECO:0000256" key="2">
    <source>
        <dbReference type="ARBA" id="ARBA00006844"/>
    </source>
</evidence>
<dbReference type="InterPro" id="IPR036872">
    <property type="entry name" value="CH_dom_sf"/>
</dbReference>
<feature type="region of interest" description="Disordered" evidence="9">
    <location>
        <begin position="706"/>
        <end position="736"/>
    </location>
</feature>
<keyword evidence="14" id="KW-1185">Reference proteome</keyword>
<dbReference type="PROSITE" id="PS51263">
    <property type="entry name" value="ADF_H"/>
    <property type="match status" value="1"/>
</dbReference>
<dbReference type="PROSITE" id="PS00020">
    <property type="entry name" value="ACTININ_2"/>
    <property type="match status" value="1"/>
</dbReference>
<evidence type="ECO:0000256" key="9">
    <source>
        <dbReference type="SAM" id="MobiDB-lite"/>
    </source>
</evidence>
<evidence type="ECO:0000259" key="11">
    <source>
        <dbReference type="PROSITE" id="PS50222"/>
    </source>
</evidence>
<evidence type="ECO:0000313" key="14">
    <source>
        <dbReference type="Proteomes" id="UP000006757"/>
    </source>
</evidence>
<dbReference type="SMART" id="SM00102">
    <property type="entry name" value="ADF"/>
    <property type="match status" value="1"/>
</dbReference>
<dbReference type="eggNOG" id="KOG0035">
    <property type="taxonomic scope" value="Eukaryota"/>
</dbReference>